<dbReference type="AlphaFoldDB" id="A0A347TJE0"/>
<dbReference type="RefSeq" id="WP_191282160.1">
    <property type="nucleotide sequence ID" value="NZ_CP032101.1"/>
</dbReference>
<name>A0A347TJE0_9BACT</name>
<dbReference type="Proteomes" id="UP000264693">
    <property type="component" value="Chromosome"/>
</dbReference>
<dbReference type="Gene3D" id="3.30.200.20">
    <property type="entry name" value="Phosphorylase Kinase, domain 1"/>
    <property type="match status" value="1"/>
</dbReference>
<dbReference type="PANTHER" id="PTHR22603:SF66">
    <property type="entry name" value="ETHANOLAMINE KINASE"/>
    <property type="match status" value="1"/>
</dbReference>
<protein>
    <submittedName>
        <fullName evidence="2">Choline kinase</fullName>
    </submittedName>
</protein>
<dbReference type="PANTHER" id="PTHR22603">
    <property type="entry name" value="CHOLINE/ETHANOALAMINE KINASE"/>
    <property type="match status" value="1"/>
</dbReference>
<evidence type="ECO:0000313" key="3">
    <source>
        <dbReference type="Proteomes" id="UP000264693"/>
    </source>
</evidence>
<accession>A0A347TJE0</accession>
<sequence length="255" mass="30899">MKKQIDINFLKTHDFFKNKKIKSINLFKNQGLCNTNYLVKTEKKAYVLRVFHSNRSVNINREFEYQAQKKAHNQNISAKPYYFDKKNSLLISKYIKGEHKDRLNNAQLKVLIKKVKKIHKIKLKSKKYDFSKDLKYYKKVLKDKNSLKLLFKLKKEIKKSKKYKNNYALCHHDLNCKNIIFSKKDVFIIDWEYAGINDIFFDLATICIEFKLNTRKTRVLLNTYFNKVRKKDLQKLETYKKIYFYICRLWFNANL</sequence>
<feature type="domain" description="Aminoglycoside phosphotransferase" evidence="1">
    <location>
        <begin position="31"/>
        <end position="207"/>
    </location>
</feature>
<gene>
    <name evidence="2" type="ORF">AMRN_0967</name>
</gene>
<dbReference type="CDD" id="cd05151">
    <property type="entry name" value="ChoK-like"/>
    <property type="match status" value="1"/>
</dbReference>
<proteinExistence type="predicted"/>
<dbReference type="KEGG" id="amar:AMRN_0967"/>
<reference evidence="2 3" key="1">
    <citation type="submission" date="2018-08" db="EMBL/GenBank/DDBJ databases">
        <title>Complete genome of the Arcobacter marinus type strain JCM 15502.</title>
        <authorList>
            <person name="Miller W.G."/>
            <person name="Yee E."/>
            <person name="Huynh S."/>
            <person name="Parker C.T."/>
        </authorList>
    </citation>
    <scope>NUCLEOTIDE SEQUENCE [LARGE SCALE GENOMIC DNA]</scope>
    <source>
        <strain evidence="2 3">JCM 15502</strain>
    </source>
</reference>
<dbReference type="SUPFAM" id="SSF56112">
    <property type="entry name" value="Protein kinase-like (PK-like)"/>
    <property type="match status" value="1"/>
</dbReference>
<dbReference type="InterPro" id="IPR011009">
    <property type="entry name" value="Kinase-like_dom_sf"/>
</dbReference>
<dbReference type="Gene3D" id="3.90.1200.10">
    <property type="match status" value="1"/>
</dbReference>
<dbReference type="GO" id="GO:0004305">
    <property type="term" value="F:ethanolamine kinase activity"/>
    <property type="evidence" value="ECO:0007669"/>
    <property type="project" value="TreeGrafter"/>
</dbReference>
<dbReference type="EMBL" id="CP032101">
    <property type="protein sequence ID" value="AXX86718.1"/>
    <property type="molecule type" value="Genomic_DNA"/>
</dbReference>
<organism evidence="2 3">
    <name type="scientific">Malaciobacter marinus</name>
    <dbReference type="NCBI Taxonomy" id="505249"/>
    <lineage>
        <taxon>Bacteria</taxon>
        <taxon>Pseudomonadati</taxon>
        <taxon>Campylobacterota</taxon>
        <taxon>Epsilonproteobacteria</taxon>
        <taxon>Campylobacterales</taxon>
        <taxon>Arcobacteraceae</taxon>
        <taxon>Malaciobacter</taxon>
    </lineage>
</organism>
<keyword evidence="2" id="KW-0418">Kinase</keyword>
<keyword evidence="2" id="KW-0808">Transferase</keyword>
<dbReference type="GO" id="GO:0006646">
    <property type="term" value="P:phosphatidylethanolamine biosynthetic process"/>
    <property type="evidence" value="ECO:0007669"/>
    <property type="project" value="TreeGrafter"/>
</dbReference>
<dbReference type="Pfam" id="PF01636">
    <property type="entry name" value="APH"/>
    <property type="match status" value="1"/>
</dbReference>
<evidence type="ECO:0000259" key="1">
    <source>
        <dbReference type="Pfam" id="PF01636"/>
    </source>
</evidence>
<dbReference type="InterPro" id="IPR002575">
    <property type="entry name" value="Aminoglycoside_PTrfase"/>
</dbReference>
<dbReference type="GO" id="GO:0005737">
    <property type="term" value="C:cytoplasm"/>
    <property type="evidence" value="ECO:0007669"/>
    <property type="project" value="TreeGrafter"/>
</dbReference>
<evidence type="ECO:0000313" key="2">
    <source>
        <dbReference type="EMBL" id="AXX86718.1"/>
    </source>
</evidence>